<reference evidence="3 4" key="1">
    <citation type="submission" date="2020-08" db="EMBL/GenBank/DDBJ databases">
        <title>Genomic Encyclopedia of Type Strains, Phase IV (KMG-IV): sequencing the most valuable type-strain genomes for metagenomic binning, comparative biology and taxonomic classification.</title>
        <authorList>
            <person name="Goeker M."/>
        </authorList>
    </citation>
    <scope>NUCLEOTIDE SEQUENCE [LARGE SCALE GENOMIC DNA]</scope>
    <source>
        <strain evidence="3 4">YC6723</strain>
    </source>
</reference>
<proteinExistence type="predicted"/>
<evidence type="ECO:0000313" key="3">
    <source>
        <dbReference type="EMBL" id="MBB4153587.1"/>
    </source>
</evidence>
<feature type="region of interest" description="Disordered" evidence="1">
    <location>
        <begin position="499"/>
        <end position="529"/>
    </location>
</feature>
<accession>A0A840FDE6</accession>
<sequence>MGDPIEAILEFYGPLLSSEVATRLAERAGISPTAARQRLSRARGNVRKLAGIPFPRNARFMYLEQQFGSPTYWYKLAATLIANNSALGYAISALRQHRGMVPAHQFPIICGSPVRQLKHLSADTVLQRLTEAGLVKTVAVSGVGECVALVQDDEFYKIGAIEMRTRTITEDILLTAVRDWLRKLGIASYHLVNTRTDQKLPQVGTFVWDLSAPSYLGAVVRFSREGEPKPGFVVCDVNLAGDITLAGAAPFIRKCATLRALRNVGSCIQILVADRFHKDAFVALRAAGIIAATPKSLFGAEVAEALRELTSALTEAAYASFDSEKFDHLFRTLGKIGGAANQLRGALFEYITADIAKRTFLGEVTMNRVFKVADKGKAEIDVLVVRQNQRLIAIECKGYTPRSIIPDDLFKRWLQHNVPVAYAYIRQHSEWQNLPCHFEFWTSAPISDEMLALFQKTKAALKPSRYTIDLRGPQDVWKTCIDTGEKKLIDAYSHHFTPGDGSLPPLSKAAPPKRAPEPPEYEEDNWGAA</sequence>
<dbReference type="AlphaFoldDB" id="A0A840FDE6"/>
<evidence type="ECO:0000259" key="2">
    <source>
        <dbReference type="Pfam" id="PF08378"/>
    </source>
</evidence>
<feature type="compositionally biased region" description="Acidic residues" evidence="1">
    <location>
        <begin position="519"/>
        <end position="529"/>
    </location>
</feature>
<dbReference type="InterPro" id="IPR011528">
    <property type="entry name" value="NERD"/>
</dbReference>
<name>A0A840FDE6_9SPHN</name>
<feature type="domain" description="NERD" evidence="2">
    <location>
        <begin position="345"/>
        <end position="417"/>
    </location>
</feature>
<dbReference type="EMBL" id="JACIEV010000003">
    <property type="protein sequence ID" value="MBB4153587.1"/>
    <property type="molecule type" value="Genomic_DNA"/>
</dbReference>
<evidence type="ECO:0000313" key="4">
    <source>
        <dbReference type="Proteomes" id="UP000529795"/>
    </source>
</evidence>
<dbReference type="RefSeq" id="WP_183983253.1">
    <property type="nucleotide sequence ID" value="NZ_JACIEV010000003.1"/>
</dbReference>
<dbReference type="Pfam" id="PF08378">
    <property type="entry name" value="NERD"/>
    <property type="match status" value="1"/>
</dbReference>
<dbReference type="Proteomes" id="UP000529795">
    <property type="component" value="Unassembled WGS sequence"/>
</dbReference>
<comment type="caution">
    <text evidence="3">The sequence shown here is derived from an EMBL/GenBank/DDBJ whole genome shotgun (WGS) entry which is preliminary data.</text>
</comment>
<evidence type="ECO:0000256" key="1">
    <source>
        <dbReference type="SAM" id="MobiDB-lite"/>
    </source>
</evidence>
<protein>
    <recommendedName>
        <fullName evidence="2">NERD domain-containing protein</fullName>
    </recommendedName>
</protein>
<organism evidence="3 4">
    <name type="scientific">Sphingomonas jinjuensis</name>
    <dbReference type="NCBI Taxonomy" id="535907"/>
    <lineage>
        <taxon>Bacteria</taxon>
        <taxon>Pseudomonadati</taxon>
        <taxon>Pseudomonadota</taxon>
        <taxon>Alphaproteobacteria</taxon>
        <taxon>Sphingomonadales</taxon>
        <taxon>Sphingomonadaceae</taxon>
        <taxon>Sphingomonas</taxon>
    </lineage>
</organism>
<gene>
    <name evidence="3" type="ORF">GGQ80_001489</name>
</gene>
<keyword evidence="4" id="KW-1185">Reference proteome</keyword>